<comment type="catalytic activity">
    <reaction evidence="7">
        <text>L-threonyl-[protein] + ATP = O-phospho-L-threonyl-[protein] + ADP + H(+)</text>
        <dbReference type="Rhea" id="RHEA:46608"/>
        <dbReference type="Rhea" id="RHEA-COMP:11060"/>
        <dbReference type="Rhea" id="RHEA-COMP:11605"/>
        <dbReference type="ChEBI" id="CHEBI:15378"/>
        <dbReference type="ChEBI" id="CHEBI:30013"/>
        <dbReference type="ChEBI" id="CHEBI:30616"/>
        <dbReference type="ChEBI" id="CHEBI:61977"/>
        <dbReference type="ChEBI" id="CHEBI:456216"/>
        <dbReference type="EC" id="2.7.11.1"/>
    </reaction>
</comment>
<dbReference type="PANTHER" id="PTHR24346">
    <property type="entry name" value="MAP/MICROTUBULE AFFINITY-REGULATING KINASE"/>
    <property type="match status" value="1"/>
</dbReference>
<name>G3IN37_CRIGR</name>
<dbReference type="CDD" id="cd14337">
    <property type="entry name" value="UBA_MARK_Par1"/>
    <property type="match status" value="1"/>
</dbReference>
<dbReference type="SUPFAM" id="SSF56112">
    <property type="entry name" value="Protein kinase-like (PK-like)"/>
    <property type="match status" value="1"/>
</dbReference>
<keyword evidence="3" id="KW-0808">Transferase</keyword>
<evidence type="ECO:0000256" key="6">
    <source>
        <dbReference type="ARBA" id="ARBA00022840"/>
    </source>
</evidence>
<dbReference type="InterPro" id="IPR015940">
    <property type="entry name" value="UBA"/>
</dbReference>
<evidence type="ECO:0000313" key="11">
    <source>
        <dbReference type="EMBL" id="EGW11402.1"/>
    </source>
</evidence>
<dbReference type="InterPro" id="IPR011009">
    <property type="entry name" value="Kinase-like_dom_sf"/>
</dbReference>
<evidence type="ECO:0000256" key="9">
    <source>
        <dbReference type="SAM" id="MobiDB-lite"/>
    </source>
</evidence>
<keyword evidence="4" id="KW-0547">Nucleotide-binding</keyword>
<dbReference type="Gene3D" id="1.10.510.10">
    <property type="entry name" value="Transferase(Phosphotransferase) domain 1"/>
    <property type="match status" value="1"/>
</dbReference>
<keyword evidence="6" id="KW-0067">ATP-binding</keyword>
<dbReference type="PaxDb" id="10029-XP_007605994.1"/>
<evidence type="ECO:0000256" key="7">
    <source>
        <dbReference type="ARBA" id="ARBA00047899"/>
    </source>
</evidence>
<evidence type="ECO:0000259" key="10">
    <source>
        <dbReference type="PROSITE" id="PS50030"/>
    </source>
</evidence>
<dbReference type="GO" id="GO:0035556">
    <property type="term" value="P:intracellular signal transduction"/>
    <property type="evidence" value="ECO:0007669"/>
    <property type="project" value="TreeGrafter"/>
</dbReference>
<dbReference type="AlphaFoldDB" id="G3IN37"/>
<evidence type="ECO:0000256" key="8">
    <source>
        <dbReference type="ARBA" id="ARBA00048679"/>
    </source>
</evidence>
<dbReference type="eggNOG" id="KOG0586">
    <property type="taxonomic scope" value="Eukaryota"/>
</dbReference>
<feature type="domain" description="UBA" evidence="10">
    <location>
        <begin position="80"/>
        <end position="120"/>
    </location>
</feature>
<dbReference type="Proteomes" id="UP000001075">
    <property type="component" value="Unassembled WGS sequence"/>
</dbReference>
<evidence type="ECO:0000256" key="4">
    <source>
        <dbReference type="ARBA" id="ARBA00022741"/>
    </source>
</evidence>
<dbReference type="GO" id="GO:0050321">
    <property type="term" value="F:tau-protein kinase activity"/>
    <property type="evidence" value="ECO:0007669"/>
    <property type="project" value="TreeGrafter"/>
</dbReference>
<evidence type="ECO:0000256" key="5">
    <source>
        <dbReference type="ARBA" id="ARBA00022777"/>
    </source>
</evidence>
<organism evidence="11 12">
    <name type="scientific">Cricetulus griseus</name>
    <name type="common">Chinese hamster</name>
    <name type="synonym">Cricetulus barabensis griseus</name>
    <dbReference type="NCBI Taxonomy" id="10029"/>
    <lineage>
        <taxon>Eukaryota</taxon>
        <taxon>Metazoa</taxon>
        <taxon>Chordata</taxon>
        <taxon>Craniata</taxon>
        <taxon>Vertebrata</taxon>
        <taxon>Euteleostomi</taxon>
        <taxon>Mammalia</taxon>
        <taxon>Eutheria</taxon>
        <taxon>Euarchontoglires</taxon>
        <taxon>Glires</taxon>
        <taxon>Rodentia</taxon>
        <taxon>Myomorpha</taxon>
        <taxon>Muroidea</taxon>
        <taxon>Cricetidae</taxon>
        <taxon>Cricetinae</taxon>
        <taxon>Cricetulus</taxon>
    </lineage>
</organism>
<dbReference type="PROSITE" id="PS50030">
    <property type="entry name" value="UBA"/>
    <property type="match status" value="1"/>
</dbReference>
<protein>
    <recommendedName>
        <fullName evidence="1">non-specific serine/threonine protein kinase</fullName>
        <ecNumber evidence="1">2.7.11.1</ecNumber>
    </recommendedName>
</protein>
<dbReference type="Gene3D" id="1.10.8.10">
    <property type="entry name" value="DNA helicase RuvA subunit, C-terminal domain"/>
    <property type="match status" value="1"/>
</dbReference>
<sequence length="549" mass="61650">MVVGHFPFRASSSEGLRHQILPANFKIPQHVSIDIFNVIVEMLMINPDRRPTIDQIMTRPMIRDSKAHSPPMSTQKCPCTVNPGIVSTMTVMGYKSEEIIDSLRDETYNQVMATYLILQHQSPAGDCGHQQVETMQPGHVLNLADLHTFPVPLRRATEPATLNFTLPSKPQEKEERKNARQDAIRHSMPATLFCKSEKTYHSHLVYQNNHRALFLMYSSEDMSEIFSDSTIGTSGSLMSSVQPSLLMYTASSRPDHNETTHDTDNISSLSYQEELWSSMEIAQSVTSTGSFSGDIFQVDTSKQEEDINEEVNITQEEAMNEKDTITQETTITQEESITEEVTITQGEDISEEATITQEVSVTKEVTITKEEAITHELTIIQEEDMAHEVTMTLEETRTKEVTMADGVSMTQTESITEEETLMEHEDIIREATITLEVTMAQLVTLTQECTITQEEAITHGQPEDSGPASSGNRRRPSWKGVKKIMVNFLRHLCCCLPPAKRRLLQDPDSKEAGSCSHPQNQVGQISLFIHSFPDLLCDRGWLCPIVASL</sequence>
<dbReference type="EMBL" id="JH005397">
    <property type="protein sequence ID" value="EGW11402.1"/>
    <property type="molecule type" value="Genomic_DNA"/>
</dbReference>
<dbReference type="EC" id="2.7.11.1" evidence="1"/>
<comment type="catalytic activity">
    <reaction evidence="8">
        <text>L-seryl-[protein] + ATP = O-phospho-L-seryl-[protein] + ADP + H(+)</text>
        <dbReference type="Rhea" id="RHEA:17989"/>
        <dbReference type="Rhea" id="RHEA-COMP:9863"/>
        <dbReference type="Rhea" id="RHEA-COMP:11604"/>
        <dbReference type="ChEBI" id="CHEBI:15378"/>
        <dbReference type="ChEBI" id="CHEBI:29999"/>
        <dbReference type="ChEBI" id="CHEBI:30616"/>
        <dbReference type="ChEBI" id="CHEBI:83421"/>
        <dbReference type="ChEBI" id="CHEBI:456216"/>
        <dbReference type="EC" id="2.7.11.1"/>
    </reaction>
</comment>
<keyword evidence="2" id="KW-0723">Serine/threonine-protein kinase</keyword>
<reference evidence="12" key="1">
    <citation type="journal article" date="2011" name="Nat. Biotechnol.">
        <title>The genomic sequence of the Chinese hamster ovary (CHO)-K1 cell line.</title>
        <authorList>
            <person name="Xu X."/>
            <person name="Nagarajan H."/>
            <person name="Lewis N.E."/>
            <person name="Pan S."/>
            <person name="Cai Z."/>
            <person name="Liu X."/>
            <person name="Chen W."/>
            <person name="Xie M."/>
            <person name="Wang W."/>
            <person name="Hammond S."/>
            <person name="Andersen M.R."/>
            <person name="Neff N."/>
            <person name="Passarelli B."/>
            <person name="Koh W."/>
            <person name="Fan H.C."/>
            <person name="Wang J."/>
            <person name="Gui Y."/>
            <person name="Lee K.H."/>
            <person name="Betenbaugh M.J."/>
            <person name="Quake S.R."/>
            <person name="Famili I."/>
            <person name="Palsson B.O."/>
            <person name="Wang J."/>
        </authorList>
    </citation>
    <scope>NUCLEOTIDE SEQUENCE [LARGE SCALE GENOMIC DNA]</scope>
    <source>
        <strain evidence="12">CHO K1 cell line</strain>
    </source>
</reference>
<evidence type="ECO:0000313" key="12">
    <source>
        <dbReference type="Proteomes" id="UP000001075"/>
    </source>
</evidence>
<evidence type="ECO:0000256" key="3">
    <source>
        <dbReference type="ARBA" id="ARBA00022679"/>
    </source>
</evidence>
<dbReference type="PANTHER" id="PTHR24346:SF3">
    <property type="entry name" value="GENE 10662-RELATED"/>
    <property type="match status" value="1"/>
</dbReference>
<dbReference type="GO" id="GO:0005737">
    <property type="term" value="C:cytoplasm"/>
    <property type="evidence" value="ECO:0007669"/>
    <property type="project" value="TreeGrafter"/>
</dbReference>
<dbReference type="GO" id="GO:0005524">
    <property type="term" value="F:ATP binding"/>
    <property type="evidence" value="ECO:0007669"/>
    <property type="project" value="UniProtKB-KW"/>
</dbReference>
<dbReference type="InParanoid" id="G3IN37"/>
<dbReference type="FunFam" id="1.10.8.10:FF:000005">
    <property type="entry name" value="Non-specific serine/threonine protein kinase"/>
    <property type="match status" value="1"/>
</dbReference>
<keyword evidence="5 11" id="KW-0418">Kinase</keyword>
<gene>
    <name evidence="11" type="ORF">I79_025349</name>
</gene>
<evidence type="ECO:0000256" key="2">
    <source>
        <dbReference type="ARBA" id="ARBA00022527"/>
    </source>
</evidence>
<feature type="region of interest" description="Disordered" evidence="9">
    <location>
        <begin position="454"/>
        <end position="476"/>
    </location>
</feature>
<dbReference type="GO" id="GO:0000226">
    <property type="term" value="P:microtubule cytoskeleton organization"/>
    <property type="evidence" value="ECO:0007669"/>
    <property type="project" value="TreeGrafter"/>
</dbReference>
<accession>G3IN37</accession>
<proteinExistence type="predicted"/>
<evidence type="ECO:0000256" key="1">
    <source>
        <dbReference type="ARBA" id="ARBA00012513"/>
    </source>
</evidence>